<comment type="subcellular location">
    <subcellularLocation>
        <location evidence="2">Membrane</location>
    </subcellularLocation>
</comment>
<gene>
    <name evidence="13" type="ORF">PENTCL1PPCAC_30102</name>
</gene>
<dbReference type="GO" id="GO:0004672">
    <property type="term" value="F:protein kinase activity"/>
    <property type="evidence" value="ECO:0007669"/>
    <property type="project" value="InterPro"/>
</dbReference>
<dbReference type="GO" id="GO:0004383">
    <property type="term" value="F:guanylate cyclase activity"/>
    <property type="evidence" value="ECO:0007669"/>
    <property type="project" value="UniProtKB-EC"/>
</dbReference>
<evidence type="ECO:0000256" key="11">
    <source>
        <dbReference type="SAM" id="SignalP"/>
    </source>
</evidence>
<feature type="domain" description="Protein kinase" evidence="12">
    <location>
        <begin position="492"/>
        <end position="787"/>
    </location>
</feature>
<evidence type="ECO:0000256" key="10">
    <source>
        <dbReference type="SAM" id="Phobius"/>
    </source>
</evidence>
<feature type="signal peptide" evidence="11">
    <location>
        <begin position="1"/>
        <end position="17"/>
    </location>
</feature>
<dbReference type="AlphaFoldDB" id="A0AAV5UP45"/>
<dbReference type="GO" id="GO:0005886">
    <property type="term" value="C:plasma membrane"/>
    <property type="evidence" value="ECO:0007669"/>
    <property type="project" value="TreeGrafter"/>
</dbReference>
<evidence type="ECO:0000256" key="3">
    <source>
        <dbReference type="ARBA" id="ARBA00012202"/>
    </source>
</evidence>
<dbReference type="SUPFAM" id="SSF53822">
    <property type="entry name" value="Periplasmic binding protein-like I"/>
    <property type="match status" value="1"/>
</dbReference>
<organism evidence="13 14">
    <name type="scientific">Pristionchus entomophagus</name>
    <dbReference type="NCBI Taxonomy" id="358040"/>
    <lineage>
        <taxon>Eukaryota</taxon>
        <taxon>Metazoa</taxon>
        <taxon>Ecdysozoa</taxon>
        <taxon>Nematoda</taxon>
        <taxon>Chromadorea</taxon>
        <taxon>Rhabditida</taxon>
        <taxon>Rhabditina</taxon>
        <taxon>Diplogasteromorpha</taxon>
        <taxon>Diplogasteroidea</taxon>
        <taxon>Neodiplogasteridae</taxon>
        <taxon>Pristionchus</taxon>
    </lineage>
</organism>
<protein>
    <recommendedName>
        <fullName evidence="3">guanylate cyclase</fullName>
        <ecNumber evidence="3">4.6.1.2</ecNumber>
    </recommendedName>
</protein>
<evidence type="ECO:0000256" key="4">
    <source>
        <dbReference type="ARBA" id="ARBA00022692"/>
    </source>
</evidence>
<dbReference type="PANTHER" id="PTHR11920:SF485">
    <property type="entry name" value="RECEPTOR-TYPE GUANYLATE CYCLASE DAF-11"/>
    <property type="match status" value="1"/>
</dbReference>
<comment type="catalytic activity">
    <reaction evidence="1">
        <text>GTP = 3',5'-cyclic GMP + diphosphate</text>
        <dbReference type="Rhea" id="RHEA:13665"/>
        <dbReference type="ChEBI" id="CHEBI:33019"/>
        <dbReference type="ChEBI" id="CHEBI:37565"/>
        <dbReference type="ChEBI" id="CHEBI:57746"/>
        <dbReference type="EC" id="4.6.1.2"/>
    </reaction>
</comment>
<keyword evidence="8" id="KW-0456">Lyase</keyword>
<keyword evidence="4 10" id="KW-0812">Transmembrane</keyword>
<dbReference type="InterPro" id="IPR011009">
    <property type="entry name" value="Kinase-like_dom_sf"/>
</dbReference>
<keyword evidence="9" id="KW-0141">cGMP biosynthesis</keyword>
<dbReference type="InterPro" id="IPR050401">
    <property type="entry name" value="Cyclic_nucleotide_synthase"/>
</dbReference>
<reference evidence="13" key="1">
    <citation type="submission" date="2023-10" db="EMBL/GenBank/DDBJ databases">
        <title>Genome assembly of Pristionchus species.</title>
        <authorList>
            <person name="Yoshida K."/>
            <person name="Sommer R.J."/>
        </authorList>
    </citation>
    <scope>NUCLEOTIDE SEQUENCE</scope>
    <source>
        <strain evidence="13">RS0144</strain>
    </source>
</reference>
<evidence type="ECO:0000256" key="1">
    <source>
        <dbReference type="ARBA" id="ARBA00001436"/>
    </source>
</evidence>
<dbReference type="Gene3D" id="1.10.510.10">
    <property type="entry name" value="Transferase(Phosphotransferase) domain 1"/>
    <property type="match status" value="1"/>
</dbReference>
<dbReference type="EMBL" id="BTSX01000006">
    <property type="protein sequence ID" value="GMT07928.1"/>
    <property type="molecule type" value="Genomic_DNA"/>
</dbReference>
<dbReference type="GO" id="GO:0007168">
    <property type="term" value="P:receptor guanylyl cyclase signaling pathway"/>
    <property type="evidence" value="ECO:0007669"/>
    <property type="project" value="TreeGrafter"/>
</dbReference>
<evidence type="ECO:0000256" key="7">
    <source>
        <dbReference type="ARBA" id="ARBA00023136"/>
    </source>
</evidence>
<comment type="caution">
    <text evidence="13">The sequence shown here is derived from an EMBL/GenBank/DDBJ whole genome shotgun (WGS) entry which is preliminary data.</text>
</comment>
<dbReference type="Proteomes" id="UP001432027">
    <property type="component" value="Unassembled WGS sequence"/>
</dbReference>
<keyword evidence="14" id="KW-1185">Reference proteome</keyword>
<dbReference type="GO" id="GO:0004016">
    <property type="term" value="F:adenylate cyclase activity"/>
    <property type="evidence" value="ECO:0007669"/>
    <property type="project" value="TreeGrafter"/>
</dbReference>
<dbReference type="PANTHER" id="PTHR11920">
    <property type="entry name" value="GUANYLYL CYCLASE"/>
    <property type="match status" value="1"/>
</dbReference>
<feature type="chain" id="PRO_5043697422" description="guanylate cyclase" evidence="11">
    <location>
        <begin position="18"/>
        <end position="787"/>
    </location>
</feature>
<keyword evidence="6 10" id="KW-1133">Transmembrane helix</keyword>
<evidence type="ECO:0000256" key="8">
    <source>
        <dbReference type="ARBA" id="ARBA00023239"/>
    </source>
</evidence>
<sequence length="787" mass="88840">MRVLIFLLLFGAQTTAAETDIKVSLVTDSAAYPKAENVLKIAISDSRINGRLFNLVPTTTSAGCPSSGIQGAGAFAVVDGYKRKNISAVFGPTCFMDLKISSRITFEWNIMQFNFWDDHPSDTLDNTVVQMATRSTVNVAANLIAALTAMGWDKIVIFACPTCYGDQSQGELRINYIVRYLASNGITILTQRTFLATDTPVDITRQLNDTRTRGRIFLPLGGPDTSKYASFMQAVKMADLPHYDYAVVLVINSYNVNGLSMPWKTTPDLLSYYNHTIIIYNDAYSSSAARAFASKINVNTENADELVLYMTLYESVFFYSNLIEARKFVQDSRGLLNYVRKQLFSGPFGNYTLNEVTNRITPYRVVYIRPSGDPLELATINLRNAQCLDDSAKQCVSLDARLLDTSNYSLELPLDMPVCGFEGELCEQTSTILVIIGIVAGLAILSILFFVYRRLKGNEIRDMPWSLPVDQIQFINTNREEGAERSHPDNSFQSLQLLQELAPPPTASGSRDASGALKAERSRRMIIPLPQKSRLANIVNNFSCVFTYPFIEKRSNFNRDEIQLFYQMKQCVHDNVNTFLGISYDSPEMFVCWQQCFKGTLTDVLREAAADQTQYEAKKMNNNIRGAFVRDILKGLEFLHLSGVKFHGALNPNNCVVDSHWVLKLSGFGINRLLNRWRHKRTITTFDKSTFIPNSELHYYAPEIRKLWKDVHQSGRNDMEAIDPDVGKKADVFSFGMVLYEILYKEKFVTIPDDYGVPVEDEFNVGDAPNYLFHYEAEEKASFDLRS</sequence>
<evidence type="ECO:0000256" key="6">
    <source>
        <dbReference type="ARBA" id="ARBA00022989"/>
    </source>
</evidence>
<keyword evidence="5" id="KW-0547">Nucleotide-binding</keyword>
<evidence type="ECO:0000313" key="13">
    <source>
        <dbReference type="EMBL" id="GMT07928.1"/>
    </source>
</evidence>
<keyword evidence="11" id="KW-0732">Signal</keyword>
<proteinExistence type="predicted"/>
<dbReference type="InterPro" id="IPR001828">
    <property type="entry name" value="ANF_lig-bd_rcpt"/>
</dbReference>
<dbReference type="GO" id="GO:0005524">
    <property type="term" value="F:ATP binding"/>
    <property type="evidence" value="ECO:0007669"/>
    <property type="project" value="InterPro"/>
</dbReference>
<dbReference type="Pfam" id="PF00069">
    <property type="entry name" value="Pkinase"/>
    <property type="match status" value="1"/>
</dbReference>
<dbReference type="InterPro" id="IPR000719">
    <property type="entry name" value="Prot_kinase_dom"/>
</dbReference>
<evidence type="ECO:0000256" key="5">
    <source>
        <dbReference type="ARBA" id="ARBA00022741"/>
    </source>
</evidence>
<evidence type="ECO:0000313" key="14">
    <source>
        <dbReference type="Proteomes" id="UP001432027"/>
    </source>
</evidence>
<feature type="transmembrane region" description="Helical" evidence="10">
    <location>
        <begin position="432"/>
        <end position="452"/>
    </location>
</feature>
<evidence type="ECO:0000256" key="9">
    <source>
        <dbReference type="ARBA" id="ARBA00023293"/>
    </source>
</evidence>
<dbReference type="SUPFAM" id="SSF56112">
    <property type="entry name" value="Protein kinase-like (PK-like)"/>
    <property type="match status" value="1"/>
</dbReference>
<dbReference type="GO" id="GO:0001653">
    <property type="term" value="F:peptide receptor activity"/>
    <property type="evidence" value="ECO:0007669"/>
    <property type="project" value="TreeGrafter"/>
</dbReference>
<dbReference type="EC" id="4.6.1.2" evidence="3"/>
<dbReference type="InterPro" id="IPR028082">
    <property type="entry name" value="Peripla_BP_I"/>
</dbReference>
<dbReference type="PROSITE" id="PS50011">
    <property type="entry name" value="PROTEIN_KINASE_DOM"/>
    <property type="match status" value="1"/>
</dbReference>
<dbReference type="Gene3D" id="3.40.50.2300">
    <property type="match status" value="1"/>
</dbReference>
<keyword evidence="7 10" id="KW-0472">Membrane</keyword>
<name>A0AAV5UP45_9BILA</name>
<evidence type="ECO:0000259" key="12">
    <source>
        <dbReference type="PROSITE" id="PS50011"/>
    </source>
</evidence>
<dbReference type="Pfam" id="PF01094">
    <property type="entry name" value="ANF_receptor"/>
    <property type="match status" value="1"/>
</dbReference>
<accession>A0AAV5UP45</accession>
<evidence type="ECO:0000256" key="2">
    <source>
        <dbReference type="ARBA" id="ARBA00004370"/>
    </source>
</evidence>